<feature type="domain" description="Phosphoribosyltransferase" evidence="3">
    <location>
        <begin position="16"/>
        <end position="105"/>
    </location>
</feature>
<keyword evidence="4" id="KW-0328">Glycosyltransferase</keyword>
<name>A0A561E8H9_9MICO</name>
<comment type="pathway">
    <text evidence="1">Pyrimidine metabolism; UMP biosynthesis via de novo pathway.</text>
</comment>
<evidence type="ECO:0000313" key="4">
    <source>
        <dbReference type="EMBL" id="TWE11928.1"/>
    </source>
</evidence>
<comment type="caution">
    <text evidence="4">The sequence shown here is derived from an EMBL/GenBank/DDBJ whole genome shotgun (WGS) entry which is preliminary data.</text>
</comment>
<dbReference type="SUPFAM" id="SSF53271">
    <property type="entry name" value="PRTase-like"/>
    <property type="match status" value="1"/>
</dbReference>
<dbReference type="InterPro" id="IPR000836">
    <property type="entry name" value="PRTase_dom"/>
</dbReference>
<dbReference type="Proteomes" id="UP000318297">
    <property type="component" value="Unassembled WGS sequence"/>
</dbReference>
<keyword evidence="2" id="KW-0665">Pyrimidine biosynthesis</keyword>
<dbReference type="RefSeq" id="WP_211841581.1">
    <property type="nucleotide sequence ID" value="NZ_VIVQ01000001.1"/>
</dbReference>
<dbReference type="GO" id="GO:0019856">
    <property type="term" value="P:pyrimidine nucleobase biosynthetic process"/>
    <property type="evidence" value="ECO:0007669"/>
    <property type="project" value="TreeGrafter"/>
</dbReference>
<sequence length="127" mass="13138">MALLIPAGTQILGGLELGGVPIATMLSSITSLPALFVCKEAKTYGTCRLAEGGNVDGRTVTLVEDIVTTGGAVRAATVALRERGAVVTDVVCTIDRSRPDEDPLADLQITTTALFTRADLDAHAARS</sequence>
<protein>
    <submittedName>
        <fullName evidence="4">Orotate phosphoribosyltransferase</fullName>
    </submittedName>
</protein>
<evidence type="ECO:0000259" key="3">
    <source>
        <dbReference type="Pfam" id="PF00156"/>
    </source>
</evidence>
<dbReference type="CDD" id="cd06223">
    <property type="entry name" value="PRTases_typeI"/>
    <property type="match status" value="1"/>
</dbReference>
<dbReference type="InterPro" id="IPR029057">
    <property type="entry name" value="PRTase-like"/>
</dbReference>
<organism evidence="4 5">
    <name type="scientific">Rudaeicoccus suwonensis</name>
    <dbReference type="NCBI Taxonomy" id="657409"/>
    <lineage>
        <taxon>Bacteria</taxon>
        <taxon>Bacillati</taxon>
        <taxon>Actinomycetota</taxon>
        <taxon>Actinomycetes</taxon>
        <taxon>Micrococcales</taxon>
        <taxon>Dermacoccaceae</taxon>
        <taxon>Rudaeicoccus</taxon>
    </lineage>
</organism>
<reference evidence="4 5" key="1">
    <citation type="submission" date="2019-06" db="EMBL/GenBank/DDBJ databases">
        <title>Sequencing the genomes of 1000 actinobacteria strains.</title>
        <authorList>
            <person name="Klenk H.-P."/>
        </authorList>
    </citation>
    <scope>NUCLEOTIDE SEQUENCE [LARGE SCALE GENOMIC DNA]</scope>
    <source>
        <strain evidence="4 5">DSM 19560</strain>
    </source>
</reference>
<proteinExistence type="predicted"/>
<dbReference type="Gene3D" id="3.40.50.2020">
    <property type="match status" value="1"/>
</dbReference>
<dbReference type="AlphaFoldDB" id="A0A561E8H9"/>
<dbReference type="EMBL" id="VIVQ01000001">
    <property type="protein sequence ID" value="TWE11928.1"/>
    <property type="molecule type" value="Genomic_DNA"/>
</dbReference>
<keyword evidence="4" id="KW-0808">Transferase</keyword>
<dbReference type="PANTHER" id="PTHR19278:SF9">
    <property type="entry name" value="URIDINE 5'-MONOPHOSPHATE SYNTHASE"/>
    <property type="match status" value="1"/>
</dbReference>
<dbReference type="PANTHER" id="PTHR19278">
    <property type="entry name" value="OROTATE PHOSPHORIBOSYLTRANSFERASE"/>
    <property type="match status" value="1"/>
</dbReference>
<evidence type="ECO:0000313" key="5">
    <source>
        <dbReference type="Proteomes" id="UP000318297"/>
    </source>
</evidence>
<evidence type="ECO:0000256" key="1">
    <source>
        <dbReference type="ARBA" id="ARBA00004725"/>
    </source>
</evidence>
<dbReference type="GO" id="GO:0006222">
    <property type="term" value="P:UMP biosynthetic process"/>
    <property type="evidence" value="ECO:0007669"/>
    <property type="project" value="TreeGrafter"/>
</dbReference>
<dbReference type="GO" id="GO:0004588">
    <property type="term" value="F:orotate phosphoribosyltransferase activity"/>
    <property type="evidence" value="ECO:0007669"/>
    <property type="project" value="TreeGrafter"/>
</dbReference>
<keyword evidence="5" id="KW-1185">Reference proteome</keyword>
<accession>A0A561E8H9</accession>
<evidence type="ECO:0000256" key="2">
    <source>
        <dbReference type="ARBA" id="ARBA00022975"/>
    </source>
</evidence>
<gene>
    <name evidence="4" type="ORF">BKA23_0721</name>
</gene>
<dbReference type="Pfam" id="PF00156">
    <property type="entry name" value="Pribosyltran"/>
    <property type="match status" value="1"/>
</dbReference>